<keyword evidence="4" id="KW-1185">Reference proteome</keyword>
<keyword evidence="2" id="KW-1133">Transmembrane helix</keyword>
<evidence type="ECO:0000313" key="3">
    <source>
        <dbReference type="EMBL" id="AJF07580.1"/>
    </source>
</evidence>
<proteinExistence type="predicted"/>
<accession>A0A0B5FTS1</accession>
<reference evidence="3 4" key="1">
    <citation type="journal article" date="2015" name="Genome Announc.">
        <title>Genomes of Geoalkalibacter ferrihydriticus Z-0531T and Geoalkalibacter subterraneus Red1T, Two Haloalkaliphilic Metal-Reducing Deltaproteobacteria.</title>
        <authorList>
            <person name="Badalamenti J.P."/>
            <person name="Krajmalnik-Brown R."/>
            <person name="Torres C.I."/>
            <person name="Bond D.R."/>
        </authorList>
    </citation>
    <scope>NUCLEOTIDE SEQUENCE [LARGE SCALE GENOMIC DNA]</scope>
    <source>
        <strain evidence="3 4">Red1</strain>
    </source>
</reference>
<dbReference type="KEGG" id="gsb:GSUB_14900"/>
<name>A0A0B5FTS1_9BACT</name>
<dbReference type="STRING" id="483547.GSUB_14900"/>
<evidence type="ECO:0000313" key="4">
    <source>
        <dbReference type="Proteomes" id="UP000035036"/>
    </source>
</evidence>
<keyword evidence="2" id="KW-0812">Transmembrane</keyword>
<feature type="compositionally biased region" description="Low complexity" evidence="1">
    <location>
        <begin position="72"/>
        <end position="83"/>
    </location>
</feature>
<feature type="region of interest" description="Disordered" evidence="1">
    <location>
        <begin position="56"/>
        <end position="88"/>
    </location>
</feature>
<evidence type="ECO:0000256" key="1">
    <source>
        <dbReference type="SAM" id="MobiDB-lite"/>
    </source>
</evidence>
<dbReference type="EMBL" id="CP010311">
    <property type="protein sequence ID" value="AJF07580.1"/>
    <property type="molecule type" value="Genomic_DNA"/>
</dbReference>
<dbReference type="Proteomes" id="UP000035036">
    <property type="component" value="Chromosome"/>
</dbReference>
<feature type="transmembrane region" description="Helical" evidence="2">
    <location>
        <begin position="6"/>
        <end position="29"/>
    </location>
</feature>
<keyword evidence="2" id="KW-0472">Membrane</keyword>
<gene>
    <name evidence="3" type="ORF">GSUB_14900</name>
</gene>
<protein>
    <submittedName>
        <fullName evidence="3">Uncharacterized protein</fullName>
    </submittedName>
</protein>
<evidence type="ECO:0000256" key="2">
    <source>
        <dbReference type="SAM" id="Phobius"/>
    </source>
</evidence>
<dbReference type="AlphaFoldDB" id="A0A0B5FTS1"/>
<sequence length="149" mass="16042">MAISTFNFFAVAALAAIVGVTLIVVYLNLRKVRGELDALREEFSLWRRMAAAAPVLKDQGEETSRQQAPSPEQVADAEASVSAEEAEAMRERLHGGNSLGDGKAPERYRHVATLADKGLGADEIAEVLQVSPAEAQQLVKLAEVARKKS</sequence>
<organism evidence="3 4">
    <name type="scientific">Geoalkalibacter subterraneus</name>
    <dbReference type="NCBI Taxonomy" id="483547"/>
    <lineage>
        <taxon>Bacteria</taxon>
        <taxon>Pseudomonadati</taxon>
        <taxon>Thermodesulfobacteriota</taxon>
        <taxon>Desulfuromonadia</taxon>
        <taxon>Desulfuromonadales</taxon>
        <taxon>Geoalkalibacteraceae</taxon>
        <taxon>Geoalkalibacter</taxon>
    </lineage>
</organism>
<dbReference type="OrthoDB" id="9944073at2"/>
<dbReference type="RefSeq" id="WP_040201509.1">
    <property type="nucleotide sequence ID" value="NZ_CP010311.1"/>
</dbReference>
<dbReference type="HOGENOM" id="CLU_1747028_0_0_7"/>